<accession>A0A7Z0KZ60</accession>
<keyword evidence="2" id="KW-1185">Reference proteome</keyword>
<dbReference type="RefSeq" id="WP_179904782.1">
    <property type="nucleotide sequence ID" value="NZ_JACBXS010000005.1"/>
</dbReference>
<organism evidence="1 2">
    <name type="scientific">Rhabdonatronobacter sediminivivens</name>
    <dbReference type="NCBI Taxonomy" id="2743469"/>
    <lineage>
        <taxon>Bacteria</taxon>
        <taxon>Pseudomonadati</taxon>
        <taxon>Pseudomonadota</taxon>
        <taxon>Alphaproteobacteria</taxon>
        <taxon>Rhodobacterales</taxon>
        <taxon>Paracoccaceae</taxon>
        <taxon>Rhabdonatronobacter</taxon>
    </lineage>
</organism>
<evidence type="ECO:0000313" key="2">
    <source>
        <dbReference type="Proteomes" id="UP000529417"/>
    </source>
</evidence>
<dbReference type="AlphaFoldDB" id="A0A7Z0KZ60"/>
<protein>
    <submittedName>
        <fullName evidence="1">Uncharacterized protein</fullName>
    </submittedName>
</protein>
<name>A0A7Z0KZ60_9RHOB</name>
<dbReference type="Proteomes" id="UP000529417">
    <property type="component" value="Unassembled WGS sequence"/>
</dbReference>
<proteinExistence type="predicted"/>
<sequence>MRYYFLFRAVTRHPRRFAAFAAGMALPLLGAALVLAVLSGGLSDTRASPPPAFVVETFD</sequence>
<reference evidence="1 2" key="1">
    <citation type="journal article" date="2000" name="Arch. Microbiol.">
        <title>Rhodobaca bogoriensis gen. nov. and sp. nov., an alkaliphilic purple nonsulfur bacterium from African Rift Valley soda lakes.</title>
        <authorList>
            <person name="Milford A.D."/>
            <person name="Achenbach L.A."/>
            <person name="Jung D.O."/>
            <person name="Madigan M.T."/>
        </authorList>
    </citation>
    <scope>NUCLEOTIDE SEQUENCE [LARGE SCALE GENOMIC DNA]</scope>
    <source>
        <strain evidence="1 2">2376</strain>
    </source>
</reference>
<comment type="caution">
    <text evidence="1">The sequence shown here is derived from an EMBL/GenBank/DDBJ whole genome shotgun (WGS) entry which is preliminary data.</text>
</comment>
<dbReference type="EMBL" id="JACBXS010000005">
    <property type="protein sequence ID" value="NYS24083.1"/>
    <property type="molecule type" value="Genomic_DNA"/>
</dbReference>
<gene>
    <name evidence="1" type="ORF">HUK65_03690</name>
</gene>
<evidence type="ECO:0000313" key="1">
    <source>
        <dbReference type="EMBL" id="NYS24083.1"/>
    </source>
</evidence>